<organism evidence="2 3">
    <name type="scientific">Collybia nuda</name>
    <dbReference type="NCBI Taxonomy" id="64659"/>
    <lineage>
        <taxon>Eukaryota</taxon>
        <taxon>Fungi</taxon>
        <taxon>Dikarya</taxon>
        <taxon>Basidiomycota</taxon>
        <taxon>Agaricomycotina</taxon>
        <taxon>Agaricomycetes</taxon>
        <taxon>Agaricomycetidae</taxon>
        <taxon>Agaricales</taxon>
        <taxon>Tricholomatineae</taxon>
        <taxon>Clitocybaceae</taxon>
        <taxon>Collybia</taxon>
    </lineage>
</organism>
<dbReference type="EMBL" id="MU150253">
    <property type="protein sequence ID" value="KAF9464543.1"/>
    <property type="molecule type" value="Genomic_DNA"/>
</dbReference>
<evidence type="ECO:0000313" key="3">
    <source>
        <dbReference type="Proteomes" id="UP000807353"/>
    </source>
</evidence>
<reference evidence="2" key="1">
    <citation type="submission" date="2020-11" db="EMBL/GenBank/DDBJ databases">
        <authorList>
            <consortium name="DOE Joint Genome Institute"/>
            <person name="Ahrendt S."/>
            <person name="Riley R."/>
            <person name="Andreopoulos W."/>
            <person name="Labutti K."/>
            <person name="Pangilinan J."/>
            <person name="Ruiz-Duenas F.J."/>
            <person name="Barrasa J.M."/>
            <person name="Sanchez-Garcia M."/>
            <person name="Camarero S."/>
            <person name="Miyauchi S."/>
            <person name="Serrano A."/>
            <person name="Linde D."/>
            <person name="Babiker R."/>
            <person name="Drula E."/>
            <person name="Ayuso-Fernandez I."/>
            <person name="Pacheco R."/>
            <person name="Padilla G."/>
            <person name="Ferreira P."/>
            <person name="Barriuso J."/>
            <person name="Kellner H."/>
            <person name="Castanera R."/>
            <person name="Alfaro M."/>
            <person name="Ramirez L."/>
            <person name="Pisabarro A.G."/>
            <person name="Kuo A."/>
            <person name="Tritt A."/>
            <person name="Lipzen A."/>
            <person name="He G."/>
            <person name="Yan M."/>
            <person name="Ng V."/>
            <person name="Cullen D."/>
            <person name="Martin F."/>
            <person name="Rosso M.-N."/>
            <person name="Henrissat B."/>
            <person name="Hibbett D."/>
            <person name="Martinez A.T."/>
            <person name="Grigoriev I.V."/>
        </authorList>
    </citation>
    <scope>NUCLEOTIDE SEQUENCE</scope>
    <source>
        <strain evidence="2">CBS 247.69</strain>
    </source>
</reference>
<dbReference type="Proteomes" id="UP000807353">
    <property type="component" value="Unassembled WGS sequence"/>
</dbReference>
<gene>
    <name evidence="2" type="ORF">BDZ94DRAFT_1255976</name>
</gene>
<evidence type="ECO:0000256" key="1">
    <source>
        <dbReference type="SAM" id="SignalP"/>
    </source>
</evidence>
<proteinExistence type="predicted"/>
<accession>A0A9P6CL99</accession>
<keyword evidence="3" id="KW-1185">Reference proteome</keyword>
<sequence>MISALRLCAWVSVSVSVSGSSSSTLDNRRLSALFSDLESISSSPRLSWALFFPISDRCMVLSNRAYQSTESVELWAEWGEVGIEALFTQSFEFPL</sequence>
<feature type="chain" id="PRO_5040275897" description="Secreted protein" evidence="1">
    <location>
        <begin position="20"/>
        <end position="95"/>
    </location>
</feature>
<keyword evidence="1" id="KW-0732">Signal</keyword>
<protein>
    <recommendedName>
        <fullName evidence="4">Secreted protein</fullName>
    </recommendedName>
</protein>
<dbReference type="AlphaFoldDB" id="A0A9P6CL99"/>
<feature type="signal peptide" evidence="1">
    <location>
        <begin position="1"/>
        <end position="19"/>
    </location>
</feature>
<name>A0A9P6CL99_9AGAR</name>
<comment type="caution">
    <text evidence="2">The sequence shown here is derived from an EMBL/GenBank/DDBJ whole genome shotgun (WGS) entry which is preliminary data.</text>
</comment>
<evidence type="ECO:0000313" key="2">
    <source>
        <dbReference type="EMBL" id="KAF9464543.1"/>
    </source>
</evidence>
<evidence type="ECO:0008006" key="4">
    <source>
        <dbReference type="Google" id="ProtNLM"/>
    </source>
</evidence>